<dbReference type="EC" id="3.1.13.1" evidence="8"/>
<dbReference type="InterPro" id="IPR022966">
    <property type="entry name" value="RNase_II/R_CS"/>
</dbReference>
<dbReference type="HAMAP" id="MF_01895">
    <property type="entry name" value="RNase_R"/>
    <property type="match status" value="1"/>
</dbReference>
<dbReference type="NCBIfam" id="TIGR02063">
    <property type="entry name" value="RNase_R"/>
    <property type="match status" value="1"/>
</dbReference>
<dbReference type="InterPro" id="IPR003029">
    <property type="entry name" value="S1_domain"/>
</dbReference>
<evidence type="ECO:0000256" key="2">
    <source>
        <dbReference type="ARBA" id="ARBA00004496"/>
    </source>
</evidence>
<dbReference type="NCBIfam" id="TIGR00358">
    <property type="entry name" value="3_prime_RNase"/>
    <property type="match status" value="1"/>
</dbReference>
<accession>A0A0G7ZN90</accession>
<evidence type="ECO:0000313" key="10">
    <source>
        <dbReference type="EMBL" id="CRX37163.1"/>
    </source>
</evidence>
<keyword evidence="7 8" id="KW-0694">RNA-binding</keyword>
<proteinExistence type="inferred from homology"/>
<feature type="domain" description="S1 motif" evidence="9">
    <location>
        <begin position="613"/>
        <end position="692"/>
    </location>
</feature>
<evidence type="ECO:0000259" key="9">
    <source>
        <dbReference type="PROSITE" id="PS50126"/>
    </source>
</evidence>
<dbReference type="PANTHER" id="PTHR23355:SF9">
    <property type="entry name" value="DIS3-LIKE EXONUCLEASE 2"/>
    <property type="match status" value="1"/>
</dbReference>
<comment type="subcellular location">
    <subcellularLocation>
        <location evidence="2 8">Cytoplasm</location>
    </subcellularLocation>
</comment>
<dbReference type="Pfam" id="PF00575">
    <property type="entry name" value="S1"/>
    <property type="match status" value="1"/>
</dbReference>
<keyword evidence="3 8" id="KW-0963">Cytoplasm</keyword>
<dbReference type="SUPFAM" id="SSF50249">
    <property type="entry name" value="Nucleic acid-binding proteins"/>
    <property type="match status" value="3"/>
</dbReference>
<dbReference type="PROSITE" id="PS01175">
    <property type="entry name" value="RIBONUCLEASE_II"/>
    <property type="match status" value="1"/>
</dbReference>
<dbReference type="EMBL" id="CWGI01000001">
    <property type="protein sequence ID" value="CRX37163.1"/>
    <property type="molecule type" value="Genomic_DNA"/>
</dbReference>
<dbReference type="GO" id="GO:0008859">
    <property type="term" value="F:exoribonuclease II activity"/>
    <property type="evidence" value="ECO:0007669"/>
    <property type="project" value="UniProtKB-UniRule"/>
</dbReference>
<dbReference type="Proteomes" id="UP000242141">
    <property type="component" value="Unassembled WGS sequence"/>
</dbReference>
<evidence type="ECO:0000313" key="11">
    <source>
        <dbReference type="Proteomes" id="UP000242141"/>
    </source>
</evidence>
<evidence type="ECO:0000256" key="4">
    <source>
        <dbReference type="ARBA" id="ARBA00022722"/>
    </source>
</evidence>
<comment type="similarity">
    <text evidence="8">Belongs to the RNR ribonuclease family. RNase R subfamily.</text>
</comment>
<dbReference type="SMART" id="SM00955">
    <property type="entry name" value="RNB"/>
    <property type="match status" value="1"/>
</dbReference>
<dbReference type="InterPro" id="IPR013223">
    <property type="entry name" value="RNase_B_OB_dom"/>
</dbReference>
<keyword evidence="4 8" id="KW-0540">Nuclease</keyword>
<dbReference type="Pfam" id="PF00773">
    <property type="entry name" value="RNB"/>
    <property type="match status" value="1"/>
</dbReference>
<comment type="catalytic activity">
    <reaction evidence="1 8">
        <text>Exonucleolytic cleavage in the 3'- to 5'-direction to yield nucleoside 5'-phosphates.</text>
        <dbReference type="EC" id="3.1.13.1"/>
    </reaction>
</comment>
<dbReference type="GO" id="GO:0005829">
    <property type="term" value="C:cytosol"/>
    <property type="evidence" value="ECO:0007669"/>
    <property type="project" value="TreeGrafter"/>
</dbReference>
<dbReference type="GO" id="GO:0003723">
    <property type="term" value="F:RNA binding"/>
    <property type="evidence" value="ECO:0007669"/>
    <property type="project" value="UniProtKB-UniRule"/>
</dbReference>
<keyword evidence="11" id="KW-1185">Reference proteome</keyword>
<comment type="function">
    <text evidence="8">3'-5' exoribonuclease that releases 5'-nucleoside monophosphates and is involved in maturation of structured RNAs.</text>
</comment>
<dbReference type="PROSITE" id="PS50126">
    <property type="entry name" value="S1"/>
    <property type="match status" value="1"/>
</dbReference>
<protein>
    <recommendedName>
        <fullName evidence="8">Ribonuclease R</fullName>
        <shortName evidence="8">RNase R</shortName>
        <ecNumber evidence="8">3.1.13.1</ecNumber>
    </recommendedName>
</protein>
<keyword evidence="6 8" id="KW-0269">Exonuclease</keyword>
<dbReference type="GO" id="GO:0006402">
    <property type="term" value="P:mRNA catabolic process"/>
    <property type="evidence" value="ECO:0007669"/>
    <property type="project" value="TreeGrafter"/>
</dbReference>
<dbReference type="InterPro" id="IPR004476">
    <property type="entry name" value="RNase_II/RNase_R"/>
</dbReference>
<dbReference type="Pfam" id="PF08206">
    <property type="entry name" value="OB_RNB"/>
    <property type="match status" value="1"/>
</dbReference>
<evidence type="ECO:0000256" key="3">
    <source>
        <dbReference type="ARBA" id="ARBA00022490"/>
    </source>
</evidence>
<dbReference type="InterPro" id="IPR011805">
    <property type="entry name" value="RNase_R"/>
</dbReference>
<evidence type="ECO:0000256" key="5">
    <source>
        <dbReference type="ARBA" id="ARBA00022801"/>
    </source>
</evidence>
<organism evidence="10 11">
    <name type="scientific">Candidatus Hepatoplasma crinochetorum</name>
    <dbReference type="NCBI Taxonomy" id="295596"/>
    <lineage>
        <taxon>Bacteria</taxon>
        <taxon>Bacillati</taxon>
        <taxon>Mycoplasmatota</taxon>
        <taxon>Mollicutes</taxon>
        <taxon>Candidatus Hepatoplasmataceae</taxon>
        <taxon>Candidatus Hepatoplasma</taxon>
    </lineage>
</organism>
<name>A0A0G7ZN90_9MOLU</name>
<evidence type="ECO:0000256" key="7">
    <source>
        <dbReference type="ARBA" id="ARBA00022884"/>
    </source>
</evidence>
<dbReference type="SMART" id="SM00316">
    <property type="entry name" value="S1"/>
    <property type="match status" value="1"/>
</dbReference>
<dbReference type="InterPro" id="IPR001900">
    <property type="entry name" value="RNase_II/R"/>
</dbReference>
<dbReference type="InterPro" id="IPR012340">
    <property type="entry name" value="NA-bd_OB-fold"/>
</dbReference>
<gene>
    <name evidence="8" type="primary">rnr</name>
    <name evidence="10" type="ORF">HEPPS_03820</name>
</gene>
<dbReference type="InterPro" id="IPR050180">
    <property type="entry name" value="RNR_Ribonuclease"/>
</dbReference>
<keyword evidence="5 8" id="KW-0378">Hydrolase</keyword>
<evidence type="ECO:0000256" key="8">
    <source>
        <dbReference type="HAMAP-Rule" id="MF_01895"/>
    </source>
</evidence>
<evidence type="ECO:0000256" key="6">
    <source>
        <dbReference type="ARBA" id="ARBA00022839"/>
    </source>
</evidence>
<reference evidence="11" key="1">
    <citation type="submission" date="2015-05" db="EMBL/GenBank/DDBJ databases">
        <authorList>
            <person name="Collingro A."/>
        </authorList>
    </citation>
    <scope>NUCLEOTIDE SEQUENCE [LARGE SCALE GENOMIC DNA]</scope>
    <source>
        <strain evidence="11">Ps</strain>
    </source>
</reference>
<dbReference type="Gene3D" id="2.40.50.140">
    <property type="entry name" value="Nucleic acid-binding proteins"/>
    <property type="match status" value="2"/>
</dbReference>
<evidence type="ECO:0000256" key="1">
    <source>
        <dbReference type="ARBA" id="ARBA00001849"/>
    </source>
</evidence>
<sequence length="692" mass="80990">MKNEIIQLIKNNNGINFKNLKLKLNLNKPNDGYKLNQILHELVTENKIFYRKKTELYYLKNEKSIIGTFRTTFREFAFVEDEQGSIFIPAKFVLNALEGDTVKVILFSDFEEKKDDKRAGKVVRVLKRNGGNIVGRIKKIKNNLEFIPDDIDPKYKYKIIGKDNLKEGQILIVTFKDFSDQIIYVNLKEILGDEKDPSLDYLLIKYKNNLKDKFSNDAILQIKNKDFAKENQERVDLTDRLIVTIDGEDSKDLDDAIDFKIIDDNLYHLGVHIADVSHYVLEDTKLDFEAFDRGNSIYLIDKVLPMLPQELSNDLCSLNPNEKKLTLTCDMKINKEGKIIDFKIYPSIIKSSYRLTYNEVDKLFNEKGFILRDDKNLSSMLTEAKKLSYKLRNYKLKNGMIDYQLKEIKIKLDQNGKPISISDKVQTESEALIEDFMVSANQSVAKWFVSKNLPSIFRVHKKPKMENLEPFYNLLSLFNLKFNFKNLDSKNFDFFLKENKDNENIEIIKKIMIQAMEKAIYLEKNEGHYALGLKYYLHFTSPIRRYADLIVHRLLRSFLFKNQKIENKEKLADLLNKLSEIAKQCSLKEKEAMVSERKFADIKKVRFLSDKINQKIEGTIVNFSNFGIFVELENNTQGMVRLDNLKLKAKYYKYDEKKFLLKVDQKNYQLGNKVLVKIIGLDTIRGLIELEL</sequence>
<dbReference type="AlphaFoldDB" id="A0A0G7ZN90"/>
<dbReference type="PANTHER" id="PTHR23355">
    <property type="entry name" value="RIBONUCLEASE"/>
    <property type="match status" value="1"/>
</dbReference>